<dbReference type="InterPro" id="IPR004114">
    <property type="entry name" value="THUMP_dom"/>
</dbReference>
<evidence type="ECO:0000259" key="3">
    <source>
        <dbReference type="PROSITE" id="PS51165"/>
    </source>
</evidence>
<feature type="compositionally biased region" description="Basic and acidic residues" evidence="2">
    <location>
        <begin position="284"/>
        <end position="302"/>
    </location>
</feature>
<feature type="compositionally biased region" description="Basic and acidic residues" evidence="2">
    <location>
        <begin position="1"/>
        <end position="11"/>
    </location>
</feature>
<protein>
    <recommendedName>
        <fullName evidence="3">THUMP domain-containing protein</fullName>
    </recommendedName>
</protein>
<accession>A0A250XAT8</accession>
<keyword evidence="5" id="KW-1185">Reference proteome</keyword>
<dbReference type="SUPFAM" id="SSF143437">
    <property type="entry name" value="THUMP domain-like"/>
    <property type="match status" value="1"/>
</dbReference>
<evidence type="ECO:0000313" key="5">
    <source>
        <dbReference type="Proteomes" id="UP000232323"/>
    </source>
</evidence>
<dbReference type="GO" id="GO:0006400">
    <property type="term" value="P:tRNA modification"/>
    <property type="evidence" value="ECO:0007669"/>
    <property type="project" value="InterPro"/>
</dbReference>
<dbReference type="PROSITE" id="PS51165">
    <property type="entry name" value="THUMP"/>
    <property type="match status" value="1"/>
</dbReference>
<dbReference type="EMBL" id="BEGY01000047">
    <property type="protein sequence ID" value="GAX79999.1"/>
    <property type="molecule type" value="Genomic_DNA"/>
</dbReference>
<dbReference type="PANTHER" id="PTHR13452:SF10">
    <property type="entry name" value="THUMP DOMAIN-CONTAINING PROTEIN 1"/>
    <property type="match status" value="1"/>
</dbReference>
<dbReference type="Gene3D" id="3.30.2300.10">
    <property type="entry name" value="THUMP superfamily"/>
    <property type="match status" value="1"/>
</dbReference>
<sequence length="302" mass="33462">MSDADKKRSGDNGRQNGYSKKAKYYQKQSGSGAAIPAGTPAGGVLVTCETHFELKAAREALTLIEEHFDKLKSHAQPSYKESKEKISKDISALIAQEVEDLKDRKQHRFKIHNVDVKGCTFIIFPDEAGPSPLDVVLSILREAQQTKILRARNCHRLLPLSHACYCDVEHIKELAPKALEGHFPSGEGAACIPFSVEYEHRSADKFDRMEIINIFANLIDSPPHKVDLGSPQKTVLVQLTRNACGLGVVTHYKELAKYNIRKLTEVAEEGTETVKKVSNKGTKKVVETDTQPKDTAIEEKGS</sequence>
<dbReference type="OrthoDB" id="367221at2759"/>
<dbReference type="STRING" id="1157962.A0A250XAT8"/>
<organism evidence="4 5">
    <name type="scientific">Chlamydomonas eustigma</name>
    <dbReference type="NCBI Taxonomy" id="1157962"/>
    <lineage>
        <taxon>Eukaryota</taxon>
        <taxon>Viridiplantae</taxon>
        <taxon>Chlorophyta</taxon>
        <taxon>core chlorophytes</taxon>
        <taxon>Chlorophyceae</taxon>
        <taxon>CS clade</taxon>
        <taxon>Chlamydomonadales</taxon>
        <taxon>Chlamydomonadaceae</taxon>
        <taxon>Chlamydomonas</taxon>
    </lineage>
</organism>
<dbReference type="CDD" id="cd11717">
    <property type="entry name" value="THUMP_THUMPD1_like"/>
    <property type="match status" value="1"/>
</dbReference>
<evidence type="ECO:0000313" key="4">
    <source>
        <dbReference type="EMBL" id="GAX79999.1"/>
    </source>
</evidence>
<comment type="caution">
    <text evidence="4">The sequence shown here is derived from an EMBL/GenBank/DDBJ whole genome shotgun (WGS) entry which is preliminary data.</text>
</comment>
<feature type="region of interest" description="Disordered" evidence="2">
    <location>
        <begin position="1"/>
        <end position="24"/>
    </location>
</feature>
<feature type="domain" description="THUMP" evidence="3">
    <location>
        <begin position="141"/>
        <end position="250"/>
    </location>
</feature>
<proteinExistence type="predicted"/>
<keyword evidence="1" id="KW-0694">RNA-binding</keyword>
<dbReference type="GO" id="GO:0003723">
    <property type="term" value="F:RNA binding"/>
    <property type="evidence" value="ECO:0007669"/>
    <property type="project" value="UniProtKB-UniRule"/>
</dbReference>
<dbReference type="AlphaFoldDB" id="A0A250XAT8"/>
<dbReference type="InterPro" id="IPR040183">
    <property type="entry name" value="THUMPD1-like"/>
</dbReference>
<feature type="region of interest" description="Disordered" evidence="2">
    <location>
        <begin position="269"/>
        <end position="302"/>
    </location>
</feature>
<name>A0A250XAT8_9CHLO</name>
<dbReference type="Pfam" id="PF02926">
    <property type="entry name" value="THUMP"/>
    <property type="match status" value="1"/>
</dbReference>
<dbReference type="Proteomes" id="UP000232323">
    <property type="component" value="Unassembled WGS sequence"/>
</dbReference>
<evidence type="ECO:0000256" key="1">
    <source>
        <dbReference type="PROSITE-ProRule" id="PRU00529"/>
    </source>
</evidence>
<reference evidence="4 5" key="1">
    <citation type="submission" date="2017-08" db="EMBL/GenBank/DDBJ databases">
        <title>Acidophilic green algal genome provides insights into adaptation to an acidic environment.</title>
        <authorList>
            <person name="Hirooka S."/>
            <person name="Hirose Y."/>
            <person name="Kanesaki Y."/>
            <person name="Higuchi S."/>
            <person name="Fujiwara T."/>
            <person name="Onuma R."/>
            <person name="Era A."/>
            <person name="Ohbayashi R."/>
            <person name="Uzuka A."/>
            <person name="Nozaki H."/>
            <person name="Yoshikawa H."/>
            <person name="Miyagishima S.Y."/>
        </authorList>
    </citation>
    <scope>NUCLEOTIDE SEQUENCE [LARGE SCALE GENOMIC DNA]</scope>
    <source>
        <strain evidence="4 5">NIES-2499</strain>
    </source>
</reference>
<gene>
    <name evidence="4" type="ORF">CEUSTIGMA_g7439.t1</name>
</gene>
<dbReference type="PANTHER" id="PTHR13452">
    <property type="entry name" value="THUMP DOMAIN CONTAINING PROTEIN 1-RELATED"/>
    <property type="match status" value="1"/>
</dbReference>
<evidence type="ECO:0000256" key="2">
    <source>
        <dbReference type="SAM" id="MobiDB-lite"/>
    </source>
</evidence>